<keyword evidence="3" id="KW-1185">Reference proteome</keyword>
<proteinExistence type="predicted"/>
<name>E2AU64_CAMFO</name>
<feature type="compositionally biased region" description="Polar residues" evidence="1">
    <location>
        <begin position="13"/>
        <end position="22"/>
    </location>
</feature>
<evidence type="ECO:0000256" key="1">
    <source>
        <dbReference type="SAM" id="MobiDB-lite"/>
    </source>
</evidence>
<feature type="compositionally biased region" description="Basic and acidic residues" evidence="1">
    <location>
        <begin position="1"/>
        <end position="12"/>
    </location>
</feature>
<reference evidence="2 3" key="1">
    <citation type="journal article" date="2010" name="Science">
        <title>Genomic comparison of the ants Camponotus floridanus and Harpegnathos saltator.</title>
        <authorList>
            <person name="Bonasio R."/>
            <person name="Zhang G."/>
            <person name="Ye C."/>
            <person name="Mutti N.S."/>
            <person name="Fang X."/>
            <person name="Qin N."/>
            <person name="Donahue G."/>
            <person name="Yang P."/>
            <person name="Li Q."/>
            <person name="Li C."/>
            <person name="Zhang P."/>
            <person name="Huang Z."/>
            <person name="Berger S.L."/>
            <person name="Reinberg D."/>
            <person name="Wang J."/>
            <person name="Liebig J."/>
        </authorList>
    </citation>
    <scope>NUCLEOTIDE SEQUENCE [LARGE SCALE GENOMIC DNA]</scope>
    <source>
        <strain evidence="3">C129</strain>
    </source>
</reference>
<gene>
    <name evidence="2" type="ORF">EAG_00716</name>
</gene>
<evidence type="ECO:0000313" key="2">
    <source>
        <dbReference type="EMBL" id="EFN63012.1"/>
    </source>
</evidence>
<dbReference type="Proteomes" id="UP000000311">
    <property type="component" value="Unassembled WGS sequence"/>
</dbReference>
<evidence type="ECO:0000313" key="3">
    <source>
        <dbReference type="Proteomes" id="UP000000311"/>
    </source>
</evidence>
<protein>
    <submittedName>
        <fullName evidence="2">Uncharacterized protein</fullName>
    </submittedName>
</protein>
<sequence length="127" mass="14178">MSSQARQREAPSKRNSQSTEGNIAQEESPVNLTKTFPDVFSPGERAYSKLGLINIKFLEISARFISTGEIKRLDVLWNLPSVSLFSQHQTSKLAMPSHILLRSCINNSKTPQRQDMMSLLDIVSAAD</sequence>
<organism evidence="3">
    <name type="scientific">Camponotus floridanus</name>
    <name type="common">Florida carpenter ant</name>
    <dbReference type="NCBI Taxonomy" id="104421"/>
    <lineage>
        <taxon>Eukaryota</taxon>
        <taxon>Metazoa</taxon>
        <taxon>Ecdysozoa</taxon>
        <taxon>Arthropoda</taxon>
        <taxon>Hexapoda</taxon>
        <taxon>Insecta</taxon>
        <taxon>Pterygota</taxon>
        <taxon>Neoptera</taxon>
        <taxon>Endopterygota</taxon>
        <taxon>Hymenoptera</taxon>
        <taxon>Apocrita</taxon>
        <taxon>Aculeata</taxon>
        <taxon>Formicoidea</taxon>
        <taxon>Formicidae</taxon>
        <taxon>Formicinae</taxon>
        <taxon>Camponotus</taxon>
    </lineage>
</organism>
<dbReference type="AlphaFoldDB" id="E2AU64"/>
<dbReference type="InParanoid" id="E2AU64"/>
<feature type="region of interest" description="Disordered" evidence="1">
    <location>
        <begin position="1"/>
        <end position="36"/>
    </location>
</feature>
<accession>E2AU64</accession>
<dbReference type="EMBL" id="GL442807">
    <property type="protein sequence ID" value="EFN63012.1"/>
    <property type="molecule type" value="Genomic_DNA"/>
</dbReference>